<evidence type="ECO:0008006" key="3">
    <source>
        <dbReference type="Google" id="ProtNLM"/>
    </source>
</evidence>
<gene>
    <name evidence="1" type="ORF">CNE99_06675</name>
</gene>
<comment type="caution">
    <text evidence="1">The sequence shown here is derived from an EMBL/GenBank/DDBJ whole genome shotgun (WGS) entry which is preliminary data.</text>
</comment>
<dbReference type="EMBL" id="NTKD01000033">
    <property type="protein sequence ID" value="PDH38876.1"/>
    <property type="molecule type" value="Genomic_DNA"/>
</dbReference>
<sequence length="149" mass="17157">MDRTREFYAAQGFDVAYEWAHHDDVPFTAFTQRLSDARVGIVTTVYMDQETPMMARQAEAVPVEQAPTHFLNDDLSWDKETTHMADRRSYFPLEYLRACVTEGRLGSLSPRFYFAPTQYSQRLTIEQDAPAIVQFAREDTLDAVILVPI</sequence>
<dbReference type="Proteomes" id="UP000219327">
    <property type="component" value="Unassembled WGS sequence"/>
</dbReference>
<proteinExistence type="predicted"/>
<protein>
    <recommendedName>
        <fullName evidence="3">Glycine reductase</fullName>
    </recommendedName>
</protein>
<accession>A0A2A5WRW8</accession>
<evidence type="ECO:0000313" key="1">
    <source>
        <dbReference type="EMBL" id="PDH38876.1"/>
    </source>
</evidence>
<evidence type="ECO:0000313" key="2">
    <source>
        <dbReference type="Proteomes" id="UP000219327"/>
    </source>
</evidence>
<organism evidence="1 2">
    <name type="scientific">OM182 bacterium MED-G24</name>
    <dbReference type="NCBI Taxonomy" id="1986255"/>
    <lineage>
        <taxon>Bacteria</taxon>
        <taxon>Pseudomonadati</taxon>
        <taxon>Pseudomonadota</taxon>
        <taxon>Gammaproteobacteria</taxon>
        <taxon>OMG group</taxon>
        <taxon>OM182 clade</taxon>
    </lineage>
</organism>
<dbReference type="AlphaFoldDB" id="A0A2A5WRW8"/>
<reference evidence="1 2" key="1">
    <citation type="submission" date="2017-08" db="EMBL/GenBank/DDBJ databases">
        <title>Fine stratification of microbial communities through a metagenomic profile of the photic zone.</title>
        <authorList>
            <person name="Haro-Moreno J.M."/>
            <person name="Lopez-Perez M."/>
            <person name="De La Torre J."/>
            <person name="Picazo A."/>
            <person name="Camacho A."/>
            <person name="Rodriguez-Valera F."/>
        </authorList>
    </citation>
    <scope>NUCLEOTIDE SEQUENCE [LARGE SCALE GENOMIC DNA]</scope>
    <source>
        <strain evidence="1">MED-G24</strain>
    </source>
</reference>
<name>A0A2A5WRW8_9GAMM</name>